<reference evidence="1 2" key="1">
    <citation type="journal article" date="2013" name="PLoS ONE">
        <title>Cultivation and Complete Genome Sequencing of Gloeobacter kilaueensis sp. nov., from a Lava Cave in Kilauea Caldera, Hawai'i.</title>
        <authorList>
            <person name="Saw J.H."/>
            <person name="Schatz M."/>
            <person name="Brown M.V."/>
            <person name="Kunkel D.D."/>
            <person name="Foster J.S."/>
            <person name="Shick H."/>
            <person name="Christensen S."/>
            <person name="Hou S."/>
            <person name="Wan X."/>
            <person name="Donachie S.P."/>
        </authorList>
    </citation>
    <scope>NUCLEOTIDE SEQUENCE [LARGE SCALE GENOMIC DNA]</scope>
    <source>
        <strain evidence="2">JS</strain>
    </source>
</reference>
<dbReference type="HOGENOM" id="CLU_082425_0_0_3"/>
<dbReference type="SUPFAM" id="SSF53448">
    <property type="entry name" value="Nucleotide-diphospho-sugar transferases"/>
    <property type="match status" value="1"/>
</dbReference>
<dbReference type="EMBL" id="CP003587">
    <property type="protein sequence ID" value="AGY58644.1"/>
    <property type="molecule type" value="Genomic_DNA"/>
</dbReference>
<dbReference type="eggNOG" id="COG1215">
    <property type="taxonomic scope" value="Bacteria"/>
</dbReference>
<dbReference type="RefSeq" id="WP_023173819.1">
    <property type="nucleotide sequence ID" value="NC_022600.1"/>
</dbReference>
<evidence type="ECO:0008006" key="3">
    <source>
        <dbReference type="Google" id="ProtNLM"/>
    </source>
</evidence>
<dbReference type="OrthoDB" id="565316at2"/>
<evidence type="ECO:0000313" key="1">
    <source>
        <dbReference type="EMBL" id="AGY58644.1"/>
    </source>
</evidence>
<evidence type="ECO:0000313" key="2">
    <source>
        <dbReference type="Proteomes" id="UP000017396"/>
    </source>
</evidence>
<dbReference type="InterPro" id="IPR029044">
    <property type="entry name" value="Nucleotide-diphossugar_trans"/>
</dbReference>
<accession>U5QM03</accession>
<dbReference type="KEGG" id="glj:GKIL_2398"/>
<dbReference type="AlphaFoldDB" id="U5QM03"/>
<name>U5QM03_GLOK1</name>
<protein>
    <recommendedName>
        <fullName evidence="3">Glycosyl transferase family 2</fullName>
    </recommendedName>
</protein>
<sequence>MSRIHAVCLLKNEGDVVAQTLRYASRFCHRIYVFDTGSSDDSWDQVQALAGEVIVPYRREAVPFSDGLRAQVYNAVRSGCAIGDWFYILDADEFLAEDPTGAIQRAEREGAQQINTLQYNFYYTDTDWQEHLKGGDSRSRPIAQRRRYYRFVNVEQRLFRISDDLVWPETTDAEHPSGYIFPLWPAGRKKCSSKIPNRHYQYRDPEQIQLRLLTRQAARAANDANFVHYRSLDAGVNWMQSIVPSRQLHYYRGDGHFRYTLRERAQIFKERLGSRDFFRFDFLAT</sequence>
<dbReference type="STRING" id="1183438.GKIL_2398"/>
<dbReference type="Gene3D" id="3.90.550.10">
    <property type="entry name" value="Spore Coat Polysaccharide Biosynthesis Protein SpsA, Chain A"/>
    <property type="match status" value="1"/>
</dbReference>
<gene>
    <name evidence="1" type="ORF">GKIL_2398</name>
</gene>
<keyword evidence="2" id="KW-1185">Reference proteome</keyword>
<dbReference type="Pfam" id="PF13704">
    <property type="entry name" value="Glyco_tranf_2_4"/>
    <property type="match status" value="1"/>
</dbReference>
<organism evidence="1 2">
    <name type="scientific">Gloeobacter kilaueensis (strain ATCC BAA-2537 / CCAP 1431/1 / ULC 316 / JS1)</name>
    <dbReference type="NCBI Taxonomy" id="1183438"/>
    <lineage>
        <taxon>Bacteria</taxon>
        <taxon>Bacillati</taxon>
        <taxon>Cyanobacteriota</taxon>
        <taxon>Cyanophyceae</taxon>
        <taxon>Gloeobacterales</taxon>
        <taxon>Gloeobacteraceae</taxon>
        <taxon>Gloeobacter</taxon>
    </lineage>
</organism>
<proteinExistence type="predicted"/>
<dbReference type="Proteomes" id="UP000017396">
    <property type="component" value="Chromosome"/>
</dbReference>